<name>A0A8B9ARC7_PHODC</name>
<dbReference type="InterPro" id="IPR025322">
    <property type="entry name" value="PADRE_dom"/>
</dbReference>
<dbReference type="RefSeq" id="XP_038988092.1">
    <property type="nucleotide sequence ID" value="XM_039132164.1"/>
</dbReference>
<sequence length="185" mass="20049">MGSCFSSSTTTDRVQSPMVRVICTDGSLREYSTAVKVYEVLGQLHPSCFLCSSDELYIDADIPALGSNQSLELGQLYFMLPVAKLEHRLTGPEMAALAVKASLALAAAEERGGHGRRMIQVMPVEVVGGVSEEEEERLARLERFDGFSHGISVSRKKTGIGASLRVKLVGRASRMRLSTIDELGT</sequence>
<keyword evidence="1" id="KW-1185">Reference proteome</keyword>
<dbReference type="OrthoDB" id="786887at2759"/>
<accession>A0A8B9ARC7</accession>
<gene>
    <name evidence="2" type="primary">LOC120112581</name>
</gene>
<evidence type="ECO:0000313" key="2">
    <source>
        <dbReference type="RefSeq" id="XP_038988092.1"/>
    </source>
</evidence>
<evidence type="ECO:0000313" key="1">
    <source>
        <dbReference type="Proteomes" id="UP000228380"/>
    </source>
</evidence>
<proteinExistence type="predicted"/>
<dbReference type="AlphaFoldDB" id="A0A8B9ARC7"/>
<organism evidence="1 2">
    <name type="scientific">Phoenix dactylifera</name>
    <name type="common">Date palm</name>
    <dbReference type="NCBI Taxonomy" id="42345"/>
    <lineage>
        <taxon>Eukaryota</taxon>
        <taxon>Viridiplantae</taxon>
        <taxon>Streptophyta</taxon>
        <taxon>Embryophyta</taxon>
        <taxon>Tracheophyta</taxon>
        <taxon>Spermatophyta</taxon>
        <taxon>Magnoliopsida</taxon>
        <taxon>Liliopsida</taxon>
        <taxon>Arecaceae</taxon>
        <taxon>Coryphoideae</taxon>
        <taxon>Phoeniceae</taxon>
        <taxon>Phoenix</taxon>
    </lineage>
</organism>
<dbReference type="GeneID" id="120112581"/>
<dbReference type="PANTHER" id="PTHR33052">
    <property type="entry name" value="DUF4228 DOMAIN PROTEIN-RELATED"/>
    <property type="match status" value="1"/>
</dbReference>
<reference evidence="1" key="1">
    <citation type="journal article" date="2019" name="Nat. Commun.">
        <title>Genome-wide association mapping of date palm fruit traits.</title>
        <authorList>
            <person name="Hazzouri K.M."/>
            <person name="Gros-Balthazard M."/>
            <person name="Flowers J.M."/>
            <person name="Copetti D."/>
            <person name="Lemansour A."/>
            <person name="Lebrun M."/>
            <person name="Masmoudi K."/>
            <person name="Ferrand S."/>
            <person name="Dhar M.I."/>
            <person name="Fresquez Z.A."/>
            <person name="Rosas U."/>
            <person name="Zhang J."/>
            <person name="Talag J."/>
            <person name="Lee S."/>
            <person name="Kudrna D."/>
            <person name="Powell R.F."/>
            <person name="Leitch I.J."/>
            <person name="Krueger R.R."/>
            <person name="Wing R.A."/>
            <person name="Amiri K.M.A."/>
            <person name="Purugganan M.D."/>
        </authorList>
    </citation>
    <scope>NUCLEOTIDE SEQUENCE [LARGE SCALE GENOMIC DNA]</scope>
    <source>
        <strain evidence="1">cv. Khalas</strain>
    </source>
</reference>
<protein>
    <submittedName>
        <fullName evidence="2">Uncharacterized protein LOC120112581</fullName>
    </submittedName>
</protein>
<reference evidence="2" key="2">
    <citation type="submission" date="2025-08" db="UniProtKB">
        <authorList>
            <consortium name="RefSeq"/>
        </authorList>
    </citation>
    <scope>IDENTIFICATION</scope>
    <source>
        <tissue evidence="2">Young leaves</tissue>
    </source>
</reference>
<dbReference type="KEGG" id="pda:120112581"/>
<dbReference type="Pfam" id="PF14009">
    <property type="entry name" value="PADRE"/>
    <property type="match status" value="1"/>
</dbReference>
<dbReference type="Proteomes" id="UP000228380">
    <property type="component" value="Chromosome 11"/>
</dbReference>